<protein>
    <recommendedName>
        <fullName evidence="2">Ral GTPase-activating protein subunit alpha/beta N-terminal domain-containing protein</fullName>
    </recommendedName>
</protein>
<sequence>MSEEEKFYFMLPALVKDGLVEDDSIHYAMTSYPQEIASQAAITIVTDYTNRNNKLDTSTKKRVKTIMEYLAIALSLPMKHTRLMTTARNKYREWLENPSIFGAVPRQNKYLCRIIKQLSLPFAFREPVADNFKSSFNNLLNNILNDIKFFHTTSGSWFTKETWYTLLNVSIGIADAVLNYDFGQFLPKSDITKLRQKAVDNYFSILQLSGLKDDDVWKRFNEYCRKWTKHFDFIRVWGKSVTKLFVYFNIRIYKPKLETQQEPFQEGVYSPENPISDEMVGFIFHHFVYAVDHQRLIEEPAELLKEFAINMLAITETAQALGDVTSEFFIKRFPIIPFLKIFGVYLTFCPILSDNYDEPVSSFVTAIISLLSNFQIDNYDNPSINRLITYVLNRTTPEHMLPLAAFLNTGYKLYRHNNKILPYVSIKTLDMIMQLNPAKAQKIVNEDFYSPCTSLFISATEMMSRHPNIFEKYQPAFQFLWNNTNRNEVQFQLLCFGSNIDVDITEKIFLHFQETTFRQMTSDVQKIAFIAGLIYLLSARLRFEPRSTSEAICSKRLIPHITTCITKTDPSHLDNFDILACALLQLFITALEWGVNIFTDRENLKYLYEFVDFVKGSLKAYSKYKKLKKESSDNEKSERSERSDKSERSDSSKFSGSDQENKRLIKGNGRWVEHSKSFIRACYEDIMGRISLHYPNSELFTRRSNSVGELNEEYIAKKLGLTDYKINYFAVRHNTLISFVEKTDGTGPLFLLSRGTHGRCVFLVEENLRRGIQDPQLADVVKRAPLNKAEKLQNREPIINTVDDLKQSPTISDLEADDERIRSVYAKSFDEWLDISGLSYVPDFNQHQPYQRPRVADFISKMGLLTQPSVYDVTYFTSDETVRNSIEKLDQVEFTTVEPVLIKHVLPCDKSIEDTNVCKRMTPLMSQFLEQVGEPMQLSPECCSANDIFILNTPVPAVPMTRGHIIFMSSAMVNSDITAKKINQTETLVTIIFNETDFDLKIELEKSPKSLLLVIRPKGKGLYHVTQLQVPLEMYSPFCEEQCISAKTLAFNISVCIEQFVPIKENLFPNTVHQRNKILKELEEKCGKKVDPALVANTFH</sequence>
<dbReference type="InParanoid" id="A2DZM3"/>
<dbReference type="EMBL" id="DS113275">
    <property type="protein sequence ID" value="EAY14091.1"/>
    <property type="molecule type" value="Genomic_DNA"/>
</dbReference>
<dbReference type="AlphaFoldDB" id="A2DZM3"/>
<dbReference type="PANTHER" id="PTHR21344:SF1">
    <property type="entry name" value="RAL GTPASE-ACTIVATING PROTEIN SUBUNIT BETA"/>
    <property type="match status" value="1"/>
</dbReference>
<evidence type="ECO:0000313" key="4">
    <source>
        <dbReference type="Proteomes" id="UP000001542"/>
    </source>
</evidence>
<accession>A2DZM3</accession>
<dbReference type="InterPro" id="IPR046859">
    <property type="entry name" value="RGPA/RALGAPB_N"/>
</dbReference>
<reference evidence="3" key="1">
    <citation type="submission" date="2006-10" db="EMBL/GenBank/DDBJ databases">
        <authorList>
            <person name="Amadeo P."/>
            <person name="Zhao Q."/>
            <person name="Wortman J."/>
            <person name="Fraser-Liggett C."/>
            <person name="Carlton J."/>
        </authorList>
    </citation>
    <scope>NUCLEOTIDE SEQUENCE</scope>
    <source>
        <strain evidence="3">G3</strain>
    </source>
</reference>
<dbReference type="KEGG" id="tva:4772079"/>
<name>A2DZM3_TRIV3</name>
<keyword evidence="4" id="KW-1185">Reference proteome</keyword>
<evidence type="ECO:0000259" key="2">
    <source>
        <dbReference type="Pfam" id="PF20412"/>
    </source>
</evidence>
<feature type="region of interest" description="Disordered" evidence="1">
    <location>
        <begin position="631"/>
        <end position="661"/>
    </location>
</feature>
<dbReference type="PANTHER" id="PTHR21344">
    <property type="entry name" value="RAL GTPASE-ACTIVATING PROTEIN SUBUNIT BETA"/>
    <property type="match status" value="1"/>
</dbReference>
<evidence type="ECO:0000256" key="1">
    <source>
        <dbReference type="SAM" id="MobiDB-lite"/>
    </source>
</evidence>
<dbReference type="GO" id="GO:0005096">
    <property type="term" value="F:GTPase activator activity"/>
    <property type="evidence" value="ECO:0000318"/>
    <property type="project" value="GO_Central"/>
</dbReference>
<dbReference type="RefSeq" id="XP_001326314.1">
    <property type="nucleotide sequence ID" value="XM_001326279.1"/>
</dbReference>
<feature type="domain" description="Ral GTPase-activating protein subunit alpha/beta N-terminal" evidence="2">
    <location>
        <begin position="139"/>
        <end position="250"/>
    </location>
</feature>
<dbReference type="VEuPathDB" id="TrichDB:TVAGG3_0260880"/>
<gene>
    <name evidence="3" type="ORF">TVAG_351390</name>
</gene>
<dbReference type="GO" id="GO:0032484">
    <property type="term" value="P:Ral protein signal transduction"/>
    <property type="evidence" value="ECO:0000318"/>
    <property type="project" value="GO_Central"/>
</dbReference>
<evidence type="ECO:0000313" key="3">
    <source>
        <dbReference type="EMBL" id="EAY14091.1"/>
    </source>
</evidence>
<dbReference type="InterPro" id="IPR039930">
    <property type="entry name" value="RALGAPB"/>
</dbReference>
<reference evidence="3" key="2">
    <citation type="journal article" date="2007" name="Science">
        <title>Draft genome sequence of the sexually transmitted pathogen Trichomonas vaginalis.</title>
        <authorList>
            <person name="Carlton J.M."/>
            <person name="Hirt R.P."/>
            <person name="Silva J.C."/>
            <person name="Delcher A.L."/>
            <person name="Schatz M."/>
            <person name="Zhao Q."/>
            <person name="Wortman J.R."/>
            <person name="Bidwell S.L."/>
            <person name="Alsmark U.C.M."/>
            <person name="Besteiro S."/>
            <person name="Sicheritz-Ponten T."/>
            <person name="Noel C.J."/>
            <person name="Dacks J.B."/>
            <person name="Foster P.G."/>
            <person name="Simillion C."/>
            <person name="Van de Peer Y."/>
            <person name="Miranda-Saavedra D."/>
            <person name="Barton G.J."/>
            <person name="Westrop G.D."/>
            <person name="Mueller S."/>
            <person name="Dessi D."/>
            <person name="Fiori P.L."/>
            <person name="Ren Q."/>
            <person name="Paulsen I."/>
            <person name="Zhang H."/>
            <person name="Bastida-Corcuera F.D."/>
            <person name="Simoes-Barbosa A."/>
            <person name="Brown M.T."/>
            <person name="Hayes R.D."/>
            <person name="Mukherjee M."/>
            <person name="Okumura C.Y."/>
            <person name="Schneider R."/>
            <person name="Smith A.J."/>
            <person name="Vanacova S."/>
            <person name="Villalvazo M."/>
            <person name="Haas B.J."/>
            <person name="Pertea M."/>
            <person name="Feldblyum T.V."/>
            <person name="Utterback T.R."/>
            <person name="Shu C.L."/>
            <person name="Osoegawa K."/>
            <person name="de Jong P.J."/>
            <person name="Hrdy I."/>
            <person name="Horvathova L."/>
            <person name="Zubacova Z."/>
            <person name="Dolezal P."/>
            <person name="Malik S.B."/>
            <person name="Logsdon J.M. Jr."/>
            <person name="Henze K."/>
            <person name="Gupta A."/>
            <person name="Wang C.C."/>
            <person name="Dunne R.L."/>
            <person name="Upcroft J.A."/>
            <person name="Upcroft P."/>
            <person name="White O."/>
            <person name="Salzberg S.L."/>
            <person name="Tang P."/>
            <person name="Chiu C.-H."/>
            <person name="Lee Y.-S."/>
            <person name="Embley T.M."/>
            <person name="Coombs G.H."/>
            <person name="Mottram J.C."/>
            <person name="Tachezy J."/>
            <person name="Fraser-Liggett C.M."/>
            <person name="Johnson P.J."/>
        </authorList>
    </citation>
    <scope>NUCLEOTIDE SEQUENCE [LARGE SCALE GENOMIC DNA]</scope>
    <source>
        <strain evidence="3">G3</strain>
    </source>
</reference>
<dbReference type="Proteomes" id="UP000001542">
    <property type="component" value="Unassembled WGS sequence"/>
</dbReference>
<dbReference type="OrthoDB" id="10266004at2759"/>
<dbReference type="Pfam" id="PF20412">
    <property type="entry name" value="RALGAPB_N"/>
    <property type="match status" value="1"/>
</dbReference>
<dbReference type="VEuPathDB" id="TrichDB:TVAG_351390"/>
<feature type="compositionally biased region" description="Basic and acidic residues" evidence="1">
    <location>
        <begin position="631"/>
        <end position="651"/>
    </location>
</feature>
<organism evidence="3 4">
    <name type="scientific">Trichomonas vaginalis (strain ATCC PRA-98 / G3)</name>
    <dbReference type="NCBI Taxonomy" id="412133"/>
    <lineage>
        <taxon>Eukaryota</taxon>
        <taxon>Metamonada</taxon>
        <taxon>Parabasalia</taxon>
        <taxon>Trichomonadida</taxon>
        <taxon>Trichomonadidae</taxon>
        <taxon>Trichomonas</taxon>
    </lineage>
</organism>
<proteinExistence type="predicted"/>